<dbReference type="InterPro" id="IPR036770">
    <property type="entry name" value="Ankyrin_rpt-contain_sf"/>
</dbReference>
<feature type="compositionally biased region" description="Basic and acidic residues" evidence="13">
    <location>
        <begin position="1"/>
        <end position="12"/>
    </location>
</feature>
<gene>
    <name evidence="15" type="ORF">C0Q70_04107</name>
</gene>
<protein>
    <recommendedName>
        <fullName evidence="3">RING-type E3 ubiquitin transferase</fullName>
        <ecNumber evidence="3">2.3.2.27</ecNumber>
    </recommendedName>
</protein>
<dbReference type="InterPro" id="IPR013083">
    <property type="entry name" value="Znf_RING/FYVE/PHD"/>
</dbReference>
<evidence type="ECO:0000256" key="6">
    <source>
        <dbReference type="ARBA" id="ARBA00022737"/>
    </source>
</evidence>
<keyword evidence="5" id="KW-0479">Metal-binding</keyword>
<organism evidence="15 16">
    <name type="scientific">Pomacea canaliculata</name>
    <name type="common">Golden apple snail</name>
    <dbReference type="NCBI Taxonomy" id="400727"/>
    <lineage>
        <taxon>Eukaryota</taxon>
        <taxon>Metazoa</taxon>
        <taxon>Spiralia</taxon>
        <taxon>Lophotrochozoa</taxon>
        <taxon>Mollusca</taxon>
        <taxon>Gastropoda</taxon>
        <taxon>Caenogastropoda</taxon>
        <taxon>Architaenioglossa</taxon>
        <taxon>Ampullarioidea</taxon>
        <taxon>Ampullariidae</taxon>
        <taxon>Pomacea</taxon>
    </lineage>
</organism>
<dbReference type="InterPro" id="IPR040847">
    <property type="entry name" value="SH3_15"/>
</dbReference>
<dbReference type="GO" id="GO:0008270">
    <property type="term" value="F:zinc ion binding"/>
    <property type="evidence" value="ECO:0007669"/>
    <property type="project" value="UniProtKB-KW"/>
</dbReference>
<dbReference type="PROSITE" id="PS50089">
    <property type="entry name" value="ZF_RING_2"/>
    <property type="match status" value="1"/>
</dbReference>
<evidence type="ECO:0000256" key="7">
    <source>
        <dbReference type="ARBA" id="ARBA00022771"/>
    </source>
</evidence>
<reference evidence="15 16" key="1">
    <citation type="submission" date="2018-04" db="EMBL/GenBank/DDBJ databases">
        <title>The genome of golden apple snail Pomacea canaliculata provides insight into stress tolerance and invasive adaptation.</title>
        <authorList>
            <person name="Liu C."/>
            <person name="Liu B."/>
            <person name="Ren Y."/>
            <person name="Zhang Y."/>
            <person name="Wang H."/>
            <person name="Li S."/>
            <person name="Jiang F."/>
            <person name="Yin L."/>
            <person name="Zhang G."/>
            <person name="Qian W."/>
            <person name="Fan W."/>
        </authorList>
    </citation>
    <scope>NUCLEOTIDE SEQUENCE [LARGE SCALE GENOMIC DNA]</scope>
    <source>
        <strain evidence="15">SZHN2017</strain>
        <tissue evidence="15">Muscle</tissue>
    </source>
</reference>
<dbReference type="AlphaFoldDB" id="A0A2T7PUK6"/>
<dbReference type="Proteomes" id="UP000245119">
    <property type="component" value="Linkage Group LG2"/>
</dbReference>
<evidence type="ECO:0000256" key="4">
    <source>
        <dbReference type="ARBA" id="ARBA00022679"/>
    </source>
</evidence>
<keyword evidence="9" id="KW-0862">Zinc</keyword>
<keyword evidence="8" id="KW-0833">Ubl conjugation pathway</keyword>
<dbReference type="Pfam" id="PF18346">
    <property type="entry name" value="SH3_15"/>
    <property type="match status" value="1"/>
</dbReference>
<dbReference type="EC" id="2.3.2.27" evidence="3"/>
<dbReference type="PANTHER" id="PTHR24202:SF4">
    <property type="entry name" value="E3 UBIQUITIN-PROTEIN LIGASE MIB2-RELATED"/>
    <property type="match status" value="1"/>
</dbReference>
<feature type="region of interest" description="Disordered" evidence="13">
    <location>
        <begin position="1"/>
        <end position="39"/>
    </location>
</feature>
<dbReference type="PRINTS" id="PR01415">
    <property type="entry name" value="ANKYRIN"/>
</dbReference>
<evidence type="ECO:0000256" key="12">
    <source>
        <dbReference type="PROSITE-ProRule" id="PRU00175"/>
    </source>
</evidence>
<feature type="repeat" description="ANK" evidence="11">
    <location>
        <begin position="251"/>
        <end position="283"/>
    </location>
</feature>
<name>A0A2T7PUK6_POMCA</name>
<evidence type="ECO:0000313" key="15">
    <source>
        <dbReference type="EMBL" id="PVD37112.1"/>
    </source>
</evidence>
<dbReference type="EMBL" id="PZQS01000002">
    <property type="protein sequence ID" value="PVD37112.1"/>
    <property type="molecule type" value="Genomic_DNA"/>
</dbReference>
<dbReference type="UniPathway" id="UPA00143"/>
<feature type="compositionally biased region" description="Polar residues" evidence="13">
    <location>
        <begin position="19"/>
        <end position="39"/>
    </location>
</feature>
<evidence type="ECO:0000256" key="3">
    <source>
        <dbReference type="ARBA" id="ARBA00012483"/>
    </source>
</evidence>
<evidence type="ECO:0000256" key="2">
    <source>
        <dbReference type="ARBA" id="ARBA00004906"/>
    </source>
</evidence>
<dbReference type="Pfam" id="PF12796">
    <property type="entry name" value="Ank_2"/>
    <property type="match status" value="1"/>
</dbReference>
<keyword evidence="16" id="KW-1185">Reference proteome</keyword>
<dbReference type="Pfam" id="PF13857">
    <property type="entry name" value="Ank_5"/>
    <property type="match status" value="1"/>
</dbReference>
<accession>A0A2T7PUK6</accession>
<comment type="catalytic activity">
    <reaction evidence="1">
        <text>S-ubiquitinyl-[E2 ubiquitin-conjugating enzyme]-L-cysteine + [acceptor protein]-L-lysine = [E2 ubiquitin-conjugating enzyme]-L-cysteine + N(6)-ubiquitinyl-[acceptor protein]-L-lysine.</text>
        <dbReference type="EC" id="2.3.2.27"/>
    </reaction>
</comment>
<dbReference type="PROSITE" id="PS50297">
    <property type="entry name" value="ANK_REP_REGION"/>
    <property type="match status" value="4"/>
</dbReference>
<dbReference type="PANTHER" id="PTHR24202">
    <property type="entry name" value="E3 UBIQUITIN-PROTEIN LIGASE MIB2"/>
    <property type="match status" value="1"/>
</dbReference>
<feature type="repeat" description="ANK" evidence="11">
    <location>
        <begin position="316"/>
        <end position="348"/>
    </location>
</feature>
<evidence type="ECO:0000256" key="11">
    <source>
        <dbReference type="PROSITE-ProRule" id="PRU00023"/>
    </source>
</evidence>
<comment type="caution">
    <text evidence="15">The sequence shown here is derived from an EMBL/GenBank/DDBJ whole genome shotgun (WGS) entry which is preliminary data.</text>
</comment>
<feature type="domain" description="RING-type" evidence="14">
    <location>
        <begin position="519"/>
        <end position="553"/>
    </location>
</feature>
<dbReference type="InterPro" id="IPR002110">
    <property type="entry name" value="Ankyrin_rpt"/>
</dbReference>
<keyword evidence="10 11" id="KW-0040">ANK repeat</keyword>
<comment type="pathway">
    <text evidence="2">Protein modification; protein ubiquitination.</text>
</comment>
<feature type="compositionally biased region" description="Basic and acidic residues" evidence="13">
    <location>
        <begin position="206"/>
        <end position="218"/>
    </location>
</feature>
<keyword evidence="6" id="KW-0677">Repeat</keyword>
<dbReference type="Pfam" id="PF13920">
    <property type="entry name" value="zf-C3HC4_3"/>
    <property type="match status" value="1"/>
</dbReference>
<evidence type="ECO:0000313" key="16">
    <source>
        <dbReference type="Proteomes" id="UP000245119"/>
    </source>
</evidence>
<dbReference type="Gene3D" id="3.30.40.10">
    <property type="entry name" value="Zinc/RING finger domain, C3HC4 (zinc finger)"/>
    <property type="match status" value="1"/>
</dbReference>
<evidence type="ECO:0000256" key="13">
    <source>
        <dbReference type="SAM" id="MobiDB-lite"/>
    </source>
</evidence>
<feature type="region of interest" description="Disordered" evidence="13">
    <location>
        <begin position="199"/>
        <end position="218"/>
    </location>
</feature>
<feature type="repeat" description="ANK" evidence="11">
    <location>
        <begin position="283"/>
        <end position="315"/>
    </location>
</feature>
<dbReference type="GO" id="GO:0061630">
    <property type="term" value="F:ubiquitin protein ligase activity"/>
    <property type="evidence" value="ECO:0007669"/>
    <property type="project" value="UniProtKB-EC"/>
</dbReference>
<evidence type="ECO:0000256" key="5">
    <source>
        <dbReference type="ARBA" id="ARBA00022723"/>
    </source>
</evidence>
<dbReference type="InterPro" id="IPR001841">
    <property type="entry name" value="Znf_RING"/>
</dbReference>
<dbReference type="PROSITE" id="PS50088">
    <property type="entry name" value="ANK_REPEAT"/>
    <property type="match status" value="4"/>
</dbReference>
<keyword evidence="4" id="KW-0808">Transferase</keyword>
<feature type="repeat" description="ANK" evidence="11">
    <location>
        <begin position="380"/>
        <end position="412"/>
    </location>
</feature>
<dbReference type="Pfam" id="PF00023">
    <property type="entry name" value="Ank"/>
    <property type="match status" value="1"/>
</dbReference>
<dbReference type="STRING" id="400727.A0A2T7PUK6"/>
<evidence type="ECO:0000256" key="8">
    <source>
        <dbReference type="ARBA" id="ARBA00022786"/>
    </source>
</evidence>
<dbReference type="SUPFAM" id="SSF48403">
    <property type="entry name" value="Ankyrin repeat"/>
    <property type="match status" value="1"/>
</dbReference>
<dbReference type="OrthoDB" id="7464126at2759"/>
<evidence type="ECO:0000259" key="14">
    <source>
        <dbReference type="PROSITE" id="PS50089"/>
    </source>
</evidence>
<sequence>MDKHDLRHEFLRYSEPGNPGSNSSEIEQQHLNPRHSNSVPCLGKTGEVVGFAPNGAISVKFNAITYRFNPQSLLKVPQLNSGDVVRIRSDPEEMKVLNQRIGWKSEMTTALGKVGRVTRVDEDGDVVVAFGQHSFVFTPACCEPDLNASLDSLQGYTSSEAASSSKSSDESDSNDDYGVLHQEMMKLAARTLADVLGRGGLQRGGQEGRRPSSEGSDKGIDGLLRAVIKGDKDIVKSICQSNRSLLNFVHKGMTPLMVACHEGQQEVAKALLELGAEINRVENGSTALMAALEGKKEKMALFLLEKGADPHLRNNKKRNAIHLAAYHNMPEAIKALVLKGADVNAKDQYGDTPLVDAIEQESNEAIDMLGKANVNIVGDKRLTPLHLACIKAHYRSVEALLESGANVNLQDEDGDTALHITLGVRVQNPESLAGRENIKQRARIACVLLTKGAYVDITNKKGAMPLQCCPHEVLRQTVKQFIVENPNVIKQRGGGSGGTAAQRASPGLNFLLQGLNLPCGRCMRPADITLMPCGHKTLCRSCCLLITECPLCDAPIERRLAKRSDSVQRELEEACKQM</sequence>
<evidence type="ECO:0000256" key="1">
    <source>
        <dbReference type="ARBA" id="ARBA00000900"/>
    </source>
</evidence>
<keyword evidence="7 12" id="KW-0863">Zinc-finger</keyword>
<dbReference type="GO" id="GO:0005737">
    <property type="term" value="C:cytoplasm"/>
    <property type="evidence" value="ECO:0007669"/>
    <property type="project" value="TreeGrafter"/>
</dbReference>
<dbReference type="GO" id="GO:0016567">
    <property type="term" value="P:protein ubiquitination"/>
    <property type="evidence" value="ECO:0007669"/>
    <property type="project" value="UniProtKB-UniPathway"/>
</dbReference>
<proteinExistence type="predicted"/>
<dbReference type="SMART" id="SM00248">
    <property type="entry name" value="ANK"/>
    <property type="match status" value="7"/>
</dbReference>
<evidence type="ECO:0000256" key="10">
    <source>
        <dbReference type="ARBA" id="ARBA00023043"/>
    </source>
</evidence>
<evidence type="ECO:0000256" key="9">
    <source>
        <dbReference type="ARBA" id="ARBA00022833"/>
    </source>
</evidence>
<dbReference type="Gene3D" id="1.25.40.20">
    <property type="entry name" value="Ankyrin repeat-containing domain"/>
    <property type="match status" value="3"/>
</dbReference>